<dbReference type="Pfam" id="PF24102">
    <property type="entry name" value="FLAD1_M"/>
    <property type="match status" value="1"/>
</dbReference>
<keyword evidence="4" id="KW-1185">Reference proteome</keyword>
<name>A0AAN7VCZ6_9COLE</name>
<dbReference type="CDD" id="cd00885">
    <property type="entry name" value="cinA"/>
    <property type="match status" value="1"/>
</dbReference>
<dbReference type="SUPFAM" id="SSF53218">
    <property type="entry name" value="Molybdenum cofactor biosynthesis proteins"/>
    <property type="match status" value="1"/>
</dbReference>
<dbReference type="InterPro" id="IPR036425">
    <property type="entry name" value="MoaB/Mog-like_dom_sf"/>
</dbReference>
<dbReference type="InterPro" id="IPR056596">
    <property type="entry name" value="FLAD1_M"/>
</dbReference>
<dbReference type="EMBL" id="JAVRBK010000004">
    <property type="protein sequence ID" value="KAK5644533.1"/>
    <property type="molecule type" value="Genomic_DNA"/>
</dbReference>
<dbReference type="PANTHER" id="PTHR13939">
    <property type="entry name" value="NICOTINAMIDE-NUCLEOTIDE AMIDOHYDROLASE PNCC"/>
    <property type="match status" value="1"/>
</dbReference>
<organism evidence="3 4">
    <name type="scientific">Pyrocoelia pectoralis</name>
    <dbReference type="NCBI Taxonomy" id="417401"/>
    <lineage>
        <taxon>Eukaryota</taxon>
        <taxon>Metazoa</taxon>
        <taxon>Ecdysozoa</taxon>
        <taxon>Arthropoda</taxon>
        <taxon>Hexapoda</taxon>
        <taxon>Insecta</taxon>
        <taxon>Pterygota</taxon>
        <taxon>Neoptera</taxon>
        <taxon>Endopterygota</taxon>
        <taxon>Coleoptera</taxon>
        <taxon>Polyphaga</taxon>
        <taxon>Elateriformia</taxon>
        <taxon>Elateroidea</taxon>
        <taxon>Lampyridae</taxon>
        <taxon>Lampyrinae</taxon>
        <taxon>Pyrocoelia</taxon>
    </lineage>
</organism>
<dbReference type="AlphaFoldDB" id="A0AAN7VCZ6"/>
<accession>A0AAN7VCZ6</accession>
<evidence type="ECO:0000313" key="4">
    <source>
        <dbReference type="Proteomes" id="UP001329430"/>
    </source>
</evidence>
<evidence type="ECO:0000256" key="1">
    <source>
        <dbReference type="ARBA" id="ARBA00007589"/>
    </source>
</evidence>
<proteinExistence type="inferred from homology"/>
<dbReference type="PANTHER" id="PTHR13939:SF0">
    <property type="entry name" value="NMN AMIDOHYDROLASE-LIKE PROTEIN YFAY"/>
    <property type="match status" value="1"/>
</dbReference>
<evidence type="ECO:0000259" key="2">
    <source>
        <dbReference type="SMART" id="SM00852"/>
    </source>
</evidence>
<feature type="domain" description="MoaB/Mog" evidence="2">
    <location>
        <begin position="20"/>
        <end position="186"/>
    </location>
</feature>
<comment type="similarity">
    <text evidence="1">In the N-terminal section; belongs to the MoaB/Mog family.</text>
</comment>
<protein>
    <recommendedName>
        <fullName evidence="2">MoaB/Mog domain-containing protein</fullName>
    </recommendedName>
</protein>
<reference evidence="3 4" key="1">
    <citation type="journal article" date="2024" name="Insects">
        <title>An Improved Chromosome-Level Genome Assembly of the Firefly Pyrocoelia pectoralis.</title>
        <authorList>
            <person name="Fu X."/>
            <person name="Meyer-Rochow V.B."/>
            <person name="Ballantyne L."/>
            <person name="Zhu X."/>
        </authorList>
    </citation>
    <scope>NUCLEOTIDE SEQUENCE [LARGE SCALE GENOMIC DNA]</scope>
    <source>
        <strain evidence="3">XCY_ONT2</strain>
    </source>
</reference>
<sequence>MEPILNFCRPIKSKNYKQHIILLIGDEILKGQVVDTNSHYISTRLHKMGLKVQKITVTGDDRHEISEEVKNFSSKYDYVITTGGIGPTHDDVTFEAIAIAFGEPIILHPELVKLCSEFYRTTDLESPGMKLARVPQSSKLTFPDDDGERRMNYPNISVRNVFIFPGIPQLCERSFDKLCSRLFETDHKFYTKNVYFNVTEDQIANALTLIVAEHPNVLVGSYPELFNRYYKVKIILESSYEQEMEKAYAKLLQIVPQETIVPQENIFNQ</sequence>
<dbReference type="Pfam" id="PF00994">
    <property type="entry name" value="MoCF_biosynth"/>
    <property type="match status" value="1"/>
</dbReference>
<dbReference type="Proteomes" id="UP001329430">
    <property type="component" value="Chromosome 4"/>
</dbReference>
<dbReference type="InterPro" id="IPR050101">
    <property type="entry name" value="CinA"/>
</dbReference>
<dbReference type="SMART" id="SM00852">
    <property type="entry name" value="MoCF_biosynth"/>
    <property type="match status" value="1"/>
</dbReference>
<dbReference type="Gene3D" id="3.40.980.10">
    <property type="entry name" value="MoaB/Mog-like domain"/>
    <property type="match status" value="1"/>
</dbReference>
<evidence type="ECO:0000313" key="3">
    <source>
        <dbReference type="EMBL" id="KAK5644533.1"/>
    </source>
</evidence>
<comment type="caution">
    <text evidence="3">The sequence shown here is derived from an EMBL/GenBank/DDBJ whole genome shotgun (WGS) entry which is preliminary data.</text>
</comment>
<dbReference type="InterPro" id="IPR001453">
    <property type="entry name" value="MoaB/Mog_dom"/>
</dbReference>
<gene>
    <name evidence="3" type="ORF">RI129_005833</name>
</gene>